<dbReference type="Gene3D" id="3.40.50.300">
    <property type="entry name" value="P-loop containing nucleotide triphosphate hydrolases"/>
    <property type="match status" value="1"/>
</dbReference>
<reference evidence="1 2" key="1">
    <citation type="journal article" date="2011" name="Int. J. Syst. Evol. Microbiol.">
        <title>Zhongshania antarctica gen. nov., sp. nov. and Zhongshania guokunii sp. nov., gammaproteobacteria respectively isolated from coastal attached (fast) ice and surface seawater of the Antarctic.</title>
        <authorList>
            <person name="Li H.J."/>
            <person name="Zhang X.Y."/>
            <person name="Chen C.X."/>
            <person name="Zhang Y.J."/>
            <person name="Gao Z.M."/>
            <person name="Yu Y."/>
            <person name="Chen X.L."/>
            <person name="Chen B."/>
            <person name="Zhang Y.Z."/>
        </authorList>
    </citation>
    <scope>NUCLEOTIDE SEQUENCE [LARGE SCALE GENOMIC DNA]</scope>
    <source>
        <strain evidence="1 2">ZS6-22T</strain>
    </source>
</reference>
<dbReference type="InterPro" id="IPR027417">
    <property type="entry name" value="P-loop_NTPase"/>
</dbReference>
<sequence length="139" mass="15421">MTCIEQLPLHYDSESAVAAGQITEITMHSESHLSRPLLAAMLVQLSANSDQRWLCWVADRPLKPLLSASSHQHDQKILQVVSNTERDLTEIAVRALERGKSHTVAILLDRPLRPDERQSLEVAALAGAAECLVILMQNH</sequence>
<proteinExistence type="predicted"/>
<dbReference type="EMBL" id="JBFRYA010000001">
    <property type="protein sequence ID" value="MEX1667734.1"/>
    <property type="molecule type" value="Genomic_DNA"/>
</dbReference>
<comment type="caution">
    <text evidence="1">The sequence shown here is derived from an EMBL/GenBank/DDBJ whole genome shotgun (WGS) entry which is preliminary data.</text>
</comment>
<gene>
    <name evidence="1" type="ORF">AB4876_02360</name>
</gene>
<evidence type="ECO:0000313" key="2">
    <source>
        <dbReference type="Proteomes" id="UP001557485"/>
    </source>
</evidence>
<protein>
    <recommendedName>
        <fullName evidence="3">Cell division inhibitor SulA</fullName>
    </recommendedName>
</protein>
<dbReference type="SUPFAM" id="SSF52540">
    <property type="entry name" value="P-loop containing nucleoside triphosphate hydrolases"/>
    <property type="match status" value="1"/>
</dbReference>
<keyword evidence="2" id="KW-1185">Reference proteome</keyword>
<dbReference type="Proteomes" id="UP001557485">
    <property type="component" value="Unassembled WGS sequence"/>
</dbReference>
<dbReference type="RefSeq" id="WP_368380040.1">
    <property type="nucleotide sequence ID" value="NZ_JBFRYA010000001.1"/>
</dbReference>
<evidence type="ECO:0008006" key="3">
    <source>
        <dbReference type="Google" id="ProtNLM"/>
    </source>
</evidence>
<name>A0ABV3U415_9GAMM</name>
<accession>A0ABV3U415</accession>
<evidence type="ECO:0000313" key="1">
    <source>
        <dbReference type="EMBL" id="MEX1667734.1"/>
    </source>
</evidence>
<organism evidence="1 2">
    <name type="scientific">Zhongshania guokunii</name>
    <dbReference type="NCBI Taxonomy" id="641783"/>
    <lineage>
        <taxon>Bacteria</taxon>
        <taxon>Pseudomonadati</taxon>
        <taxon>Pseudomonadota</taxon>
        <taxon>Gammaproteobacteria</taxon>
        <taxon>Cellvibrionales</taxon>
        <taxon>Spongiibacteraceae</taxon>
        <taxon>Zhongshania</taxon>
    </lineage>
</organism>